<feature type="compositionally biased region" description="Low complexity" evidence="1">
    <location>
        <begin position="8"/>
        <end position="20"/>
    </location>
</feature>
<comment type="caution">
    <text evidence="3">The sequence shown here is derived from an EMBL/GenBank/DDBJ whole genome shotgun (WGS) entry which is preliminary data.</text>
</comment>
<feature type="compositionally biased region" description="Polar residues" evidence="1">
    <location>
        <begin position="419"/>
        <end position="442"/>
    </location>
</feature>
<accession>A0A0M2PW17</accession>
<dbReference type="eggNOG" id="ENOG502Z935">
    <property type="taxonomic scope" value="Bacteria"/>
</dbReference>
<dbReference type="STRING" id="317619.GCA_000332315_01456"/>
<evidence type="ECO:0000313" key="4">
    <source>
        <dbReference type="Proteomes" id="UP000034681"/>
    </source>
</evidence>
<dbReference type="Proteomes" id="UP000034681">
    <property type="component" value="Unassembled WGS sequence"/>
</dbReference>
<feature type="region of interest" description="Disordered" evidence="1">
    <location>
        <begin position="1948"/>
        <end position="1975"/>
    </location>
</feature>
<proteinExistence type="predicted"/>
<dbReference type="InterPro" id="IPR018247">
    <property type="entry name" value="EF_Hand_1_Ca_BS"/>
</dbReference>
<keyword evidence="2" id="KW-0472">Membrane</keyword>
<feature type="region of interest" description="Disordered" evidence="1">
    <location>
        <begin position="417"/>
        <end position="450"/>
    </location>
</feature>
<keyword evidence="4" id="KW-1185">Reference proteome</keyword>
<feature type="transmembrane region" description="Helical" evidence="2">
    <location>
        <begin position="58"/>
        <end position="79"/>
    </location>
</feature>
<evidence type="ECO:0000256" key="2">
    <source>
        <dbReference type="SAM" id="Phobius"/>
    </source>
</evidence>
<sequence length="1975" mass="213834">MARHTSRSPKSQSPQSQSPQGSVWRAAQQFQAGMSQRTLYWLLRSGFVTGTQTPAQGFILPTVTLLLLMVSLVVGMLVFRTFTRTTQVIGQRQQRVLYNAATPAIEIGKSKLEYLFTQASLPALPTDGDLTGELGAMGGLYDLPVGSGGSTEQRLDINNDGVLDNAWAYTTDADGDGTTETVAYSLLTQARGFEDLNGNGKFDDFEDLNGNGVLDWTDRNGNGKWDSGEGEKFPYEAYNTVQLESPDQLKADALVVRNGPLIATKSTNTSCPDATALSPIAGWSREANNTSKLRKSLQVHAVVLNANNVAATLEMQQDRQVDYGNKWGAWFRYDLGNWPGSTFRWNGAMHTDGSFILGNNTQHLYLVSSPSSCVFEPEASVLTMAGDPGNGNFLGQIIVGRSNNDTSGDTDVIKVHTHSGASGVNESPTLKNQVDSGSNEDSVTGEASRPSDIMLNPVALFTGGQFESIGSDVTNQTLRDANWESQSIFTSDRIYNEDTPTPFLDDTYRADNRWGPSPVYKEPGTDIGDVDTASQDGVCYYESDTNWTCDKIGDPIPSTLTDMIRNNADEAALNESKFGLDGYWERRARRYGVRIIVGQRLELGNPEEWLYEDTGNPYLSATVTDGDADGNGTPGEETDVIDANLRSNWGDGLYSVTGTGDYEYDEDRNGNGFLDIDPLYPPGYSAPADPGSDARRVTDSSMGTRDHELQQMRTLRDNLAAAQSTAVYHYQSNSGNYPVACVATTSHPGTQTTDTNSRTFEYVDTDADGTVDSLDVNFLKGHGTNGLVFNPPFAGSATTFETQVEDADSPLRIALTNLAYFAGDPNGEFPPTQQAAGGTTHPYPLLTMWGNFSELRRVIDNLNTGTDYSTLSIADQTTLHTATCTLGMLALNVENERKIAEHIDVASDVNIDDIIDDVNDALNDEVNGGSWTALVQRIEVLIDGSAGKGQVSTGNLTWDTVNPTDCPDTSYNTNSQEINSAIDEDGNGSPDKCISVENWANGLVPEYNDTKLLDPDSPDSPSDADTDKGDYGYFDAENSTYTDDNARVKAFLEDHGAAFYASFTVKDWTNASIPGDNSLADLSGILSGNIELVINASDILFDPNIDREFGFSPNPVTVPFSKSIDPNLLDFGGNAGLNDNYYIDPVPDPWDATAAYPLPTELADKYGDAIGNFRTGCNPAFLSTLPTSVASTQSRLAVLALAQALCQDLNGGDITLKLSIKTKIRYPALYYVFPLAAHYHNGAFAGLDTDAQTLAATNGIEEINQFVGDPYVTDSYISSTAVNGSTTVQFRPVEDGLTCSGGTCTYDASTRDEVVDQDGGDDDAGTAADNEVLGNFVTYLGVTPALDETSMVTYNGSLPLATSAPSPLPIRHEIYVDTNKDGTQETIWYPAIIDMALYNGRELMSVRTLSLDLNQMRQKAPGNTACNSANPTASDTADANGNCWLPRPTILEDDGGSTTAGAMIYAFREDAVREDAIARPRDADVPSLTCDSDSTVGTGDDDQWASFWQSFVKHDTTFTSGTDGTYDFQDFLMDASSTTPVDPPPSPCTGVSPKPVDFYPDPSRRPYGFLLQNGADLRRGSGSTWDTDGRGISFISDQPVYLWGDFNLHSTTGAIGGRIEEFDNTLTANWSNFYDRDGKALTADPLNENFARAEDGTEDVDTLADTWRASEIISDMVYVLSKSATANAGFTPGYVQDGITWQTGSTASSYANMTILRNKEQPSTDDAPGSEQGSFFLTSGIREDGSGTSVGTTTQPIKLSHRGFPLYLDAATSTVKEYGVADQANQKFEAISYVNTDNDRRSRTEIDTTISHYVNAIIVGAIPPARKYQPYGQLNNHIHFIENWGGNSGAVLDFKGSLIQLNFSVYSGPHDQDSWEPQNAQGTDAAIQYYTEPQRQWGFDVGLLYNPPGAVAQRLAVPSKVRSEFYREPSVDDVYIMNLRCAWIDTDGSGTLETGEKDDANRVDPNLTATECPAP</sequence>
<keyword evidence="2" id="KW-0812">Transmembrane</keyword>
<organism evidence="3 4">
    <name type="scientific">Prochlorothrix hollandica PCC 9006 = CALU 1027</name>
    <dbReference type="NCBI Taxonomy" id="317619"/>
    <lineage>
        <taxon>Bacteria</taxon>
        <taxon>Bacillati</taxon>
        <taxon>Cyanobacteriota</taxon>
        <taxon>Cyanophyceae</taxon>
        <taxon>Prochlorotrichales</taxon>
        <taxon>Prochlorotrichaceae</taxon>
        <taxon>Prochlorothrix</taxon>
    </lineage>
</organism>
<gene>
    <name evidence="3" type="ORF">PROH_16845</name>
</gene>
<dbReference type="EMBL" id="AJTX02000007">
    <property type="protein sequence ID" value="KKI98566.1"/>
    <property type="molecule type" value="Genomic_DNA"/>
</dbReference>
<evidence type="ECO:0000313" key="3">
    <source>
        <dbReference type="EMBL" id="KKI98566.1"/>
    </source>
</evidence>
<dbReference type="PROSITE" id="PS00018">
    <property type="entry name" value="EF_HAND_1"/>
    <property type="match status" value="1"/>
</dbReference>
<dbReference type="RefSeq" id="WP_017711996.1">
    <property type="nucleotide sequence ID" value="NZ_KB235936.1"/>
</dbReference>
<reference evidence="3" key="1">
    <citation type="submission" date="2012-04" db="EMBL/GenBank/DDBJ databases">
        <authorList>
            <person name="Borisov I.G."/>
            <person name="Ivanikova N.V."/>
            <person name="Pinevich A.V."/>
        </authorList>
    </citation>
    <scope>NUCLEOTIDE SEQUENCE</scope>
    <source>
        <strain evidence="3">CALU 1027</strain>
    </source>
</reference>
<evidence type="ECO:0000256" key="1">
    <source>
        <dbReference type="SAM" id="MobiDB-lite"/>
    </source>
</evidence>
<feature type="region of interest" description="Disordered" evidence="1">
    <location>
        <begin position="1007"/>
        <end position="1031"/>
    </location>
</feature>
<protein>
    <submittedName>
        <fullName evidence="3">Uncharacterized protein</fullName>
    </submittedName>
</protein>
<keyword evidence="2" id="KW-1133">Transmembrane helix</keyword>
<feature type="region of interest" description="Disordered" evidence="1">
    <location>
        <begin position="1"/>
        <end position="20"/>
    </location>
</feature>
<dbReference type="OrthoDB" id="468482at2"/>
<name>A0A0M2PW17_PROHO</name>